<protein>
    <submittedName>
        <fullName evidence="1">Uncharacterized protein</fullName>
    </submittedName>
</protein>
<organism evidence="1 2">
    <name type="scientific">Burkholderia cenocepacia</name>
    <dbReference type="NCBI Taxonomy" id="95486"/>
    <lineage>
        <taxon>Bacteria</taxon>
        <taxon>Pseudomonadati</taxon>
        <taxon>Pseudomonadota</taxon>
        <taxon>Betaproteobacteria</taxon>
        <taxon>Burkholderiales</taxon>
        <taxon>Burkholderiaceae</taxon>
        <taxon>Burkholderia</taxon>
        <taxon>Burkholderia cepacia complex</taxon>
    </lineage>
</organism>
<evidence type="ECO:0000313" key="2">
    <source>
        <dbReference type="Proteomes" id="UP000494322"/>
    </source>
</evidence>
<dbReference type="AlphaFoldDB" id="A0A6J5J508"/>
<name>A0A6J5J508_9BURK</name>
<proteinExistence type="predicted"/>
<gene>
    <name evidence="1" type="ORF">BCO9919_02420</name>
</gene>
<dbReference type="Proteomes" id="UP000494322">
    <property type="component" value="Unassembled WGS sequence"/>
</dbReference>
<reference evidence="1 2" key="1">
    <citation type="submission" date="2020-04" db="EMBL/GenBank/DDBJ databases">
        <authorList>
            <person name="Depoorter E."/>
        </authorList>
    </citation>
    <scope>NUCLEOTIDE SEQUENCE [LARGE SCALE GENOMIC DNA]</scope>
    <source>
        <strain evidence="1 2">BCC0132</strain>
    </source>
</reference>
<dbReference type="EMBL" id="CABWIK020000010">
    <property type="protein sequence ID" value="CAB3966693.1"/>
    <property type="molecule type" value="Genomic_DNA"/>
</dbReference>
<evidence type="ECO:0000313" key="1">
    <source>
        <dbReference type="EMBL" id="CAB3966693.1"/>
    </source>
</evidence>
<sequence length="99" mass="11233">MISHGRARLKWIRSQTKCRSVIFGVAIGDELTPIWRSLEVTLTDAQRKSVKTGVETLFTEVNDTIRAAADIPRSDRYIEPVTMLRLCQNGFEELFGHAI</sequence>
<accession>A0A6J5J508</accession>